<dbReference type="GO" id="GO:0006465">
    <property type="term" value="P:signal peptide processing"/>
    <property type="evidence" value="ECO:0007669"/>
    <property type="project" value="InterPro"/>
</dbReference>
<dbReference type="EMBL" id="JADIMW010000078">
    <property type="protein sequence ID" value="MBO8438723.1"/>
    <property type="molecule type" value="Genomic_DNA"/>
</dbReference>
<organism evidence="9 10">
    <name type="scientific">Candidatus Caccoplasma merdipullorum</name>
    <dbReference type="NCBI Taxonomy" id="2840718"/>
    <lineage>
        <taxon>Bacteria</taxon>
        <taxon>Pseudomonadati</taxon>
        <taxon>Bacteroidota</taxon>
        <taxon>Bacteroidia</taxon>
        <taxon>Bacteroidales</taxon>
        <taxon>Bacteroidaceae</taxon>
        <taxon>Bacteroidaceae incertae sedis</taxon>
        <taxon>Candidatus Caccoplasma</taxon>
    </lineage>
</organism>
<dbReference type="PRINTS" id="PR00727">
    <property type="entry name" value="LEADERPTASE"/>
</dbReference>
<dbReference type="GO" id="GO:0016020">
    <property type="term" value="C:membrane"/>
    <property type="evidence" value="ECO:0007669"/>
    <property type="project" value="UniProtKB-SubCell"/>
</dbReference>
<keyword evidence="7" id="KW-0645">Protease</keyword>
<evidence type="ECO:0000256" key="7">
    <source>
        <dbReference type="RuleBase" id="RU362042"/>
    </source>
</evidence>
<dbReference type="SUPFAM" id="SSF51306">
    <property type="entry name" value="LexA/Signal peptidase"/>
    <property type="match status" value="1"/>
</dbReference>
<reference evidence="9" key="1">
    <citation type="submission" date="2020-10" db="EMBL/GenBank/DDBJ databases">
        <authorList>
            <person name="Gilroy R."/>
        </authorList>
    </citation>
    <scope>NUCLEOTIDE SEQUENCE</scope>
    <source>
        <strain evidence="9">G3-4614</strain>
    </source>
</reference>
<feature type="transmembrane region" description="Helical" evidence="7">
    <location>
        <begin position="72"/>
        <end position="94"/>
    </location>
</feature>
<evidence type="ECO:0000259" key="8">
    <source>
        <dbReference type="Pfam" id="PF10502"/>
    </source>
</evidence>
<feature type="active site" evidence="6">
    <location>
        <position position="224"/>
    </location>
</feature>
<evidence type="ECO:0000256" key="3">
    <source>
        <dbReference type="ARBA" id="ARBA00013208"/>
    </source>
</evidence>
<feature type="domain" description="Peptidase S26" evidence="8">
    <location>
        <begin position="414"/>
        <end position="451"/>
    </location>
</feature>
<protein>
    <recommendedName>
        <fullName evidence="4 7">Signal peptidase I</fullName>
        <ecNumber evidence="3 7">3.4.21.89</ecNumber>
    </recommendedName>
</protein>
<dbReference type="InterPro" id="IPR019533">
    <property type="entry name" value="Peptidase_S26"/>
</dbReference>
<dbReference type="InterPro" id="IPR036286">
    <property type="entry name" value="LexA/Signal_pep-like_sf"/>
</dbReference>
<dbReference type="InterPro" id="IPR019758">
    <property type="entry name" value="Pept_S26A_signal_pept_1_CS"/>
</dbReference>
<gene>
    <name evidence="9" type="primary">lepB</name>
    <name evidence="9" type="ORF">IAC54_07500</name>
</gene>
<keyword evidence="7" id="KW-1133">Transmembrane helix</keyword>
<dbReference type="PANTHER" id="PTHR43390">
    <property type="entry name" value="SIGNAL PEPTIDASE I"/>
    <property type="match status" value="1"/>
</dbReference>
<dbReference type="Pfam" id="PF10502">
    <property type="entry name" value="Peptidase_S26"/>
    <property type="match status" value="2"/>
</dbReference>
<dbReference type="PANTHER" id="PTHR43390:SF1">
    <property type="entry name" value="CHLOROPLAST PROCESSING PEPTIDASE"/>
    <property type="match status" value="1"/>
</dbReference>
<evidence type="ECO:0000256" key="4">
    <source>
        <dbReference type="ARBA" id="ARBA00019232"/>
    </source>
</evidence>
<comment type="subcellular location">
    <subcellularLocation>
        <location evidence="7">Membrane</location>
        <topology evidence="7">Single-pass type II membrane protein</topology>
    </subcellularLocation>
</comment>
<dbReference type="NCBIfam" id="TIGR02227">
    <property type="entry name" value="sigpep_I_bact"/>
    <property type="match status" value="2"/>
</dbReference>
<reference evidence="9" key="2">
    <citation type="journal article" date="2021" name="PeerJ">
        <title>Extensive microbial diversity within the chicken gut microbiome revealed by metagenomics and culture.</title>
        <authorList>
            <person name="Gilroy R."/>
            <person name="Ravi A."/>
            <person name="Getino M."/>
            <person name="Pursley I."/>
            <person name="Horton D.L."/>
            <person name="Alikhan N.F."/>
            <person name="Baker D."/>
            <person name="Gharbi K."/>
            <person name="Hall N."/>
            <person name="Watson M."/>
            <person name="Adriaenssens E.M."/>
            <person name="Foster-Nyarko E."/>
            <person name="Jarju S."/>
            <person name="Secka A."/>
            <person name="Antonio M."/>
            <person name="Oren A."/>
            <person name="Chaudhuri R.R."/>
            <person name="La Ragione R."/>
            <person name="Hildebrand F."/>
            <person name="Pallen M.J."/>
        </authorList>
    </citation>
    <scope>NUCLEOTIDE SEQUENCE</scope>
    <source>
        <strain evidence="9">G3-4614</strain>
    </source>
</reference>
<comment type="caution">
    <text evidence="9">The sequence shown here is derived from an EMBL/GenBank/DDBJ whole genome shotgun (WGS) entry which is preliminary data.</text>
</comment>
<dbReference type="GO" id="GO:0004252">
    <property type="term" value="F:serine-type endopeptidase activity"/>
    <property type="evidence" value="ECO:0007669"/>
    <property type="project" value="InterPro"/>
</dbReference>
<keyword evidence="7" id="KW-0472">Membrane</keyword>
<evidence type="ECO:0000256" key="1">
    <source>
        <dbReference type="ARBA" id="ARBA00000677"/>
    </source>
</evidence>
<proteinExistence type="inferred from homology"/>
<dbReference type="Gene3D" id="2.10.109.10">
    <property type="entry name" value="Umud Fragment, subunit A"/>
    <property type="match status" value="2"/>
</dbReference>
<keyword evidence="5 7" id="KW-0378">Hydrolase</keyword>
<sequence length="479" mass="55243">MDNCRRKNPFAGIKVTRWIRFGFATALYIAFTVWLGNYYLLFGLILLVDIYLTKYIPWGCWKKTKNPTLNKALEWVDAILYALVAVYLINNFLFQNYKIPTSSLEKSLLVGDYLFVSKVSYGPRVPMTPLSFPLAQHTLPVFNCKSYFEKPQIAYRRLKGLGTVRRNDIVVFNFPTGDSVPTRISNPDYYTLCYMEGADRVRNNKAVYGDIVYRPVDRRENYVKRCVGMPGDLFEIRDNQIYIDSVAAENPSNLQFNYYVMLSSPEARLSNAQFEELGVSVEDRTLIPNDYRYYDILSYLGFERNANGRFNTAYRLPLTEKGLKRLASMPVVTKVVQEPGGAFGGEVFPLGSGFGWSRDNFGPLYIPRKGDTIVLTPENWKVYERAIRNYEGNEACLSDGKFFINGKEATSYTFKMDYFFMMGDNRDNSADSRYWGLVPEDHIVGKPIFVWLSLDPDKGWFDGHIRFDRVFRSVESLVK</sequence>
<evidence type="ECO:0000313" key="10">
    <source>
        <dbReference type="Proteomes" id="UP000823636"/>
    </source>
</evidence>
<comment type="similarity">
    <text evidence="2 7">Belongs to the peptidase S26 family.</text>
</comment>
<evidence type="ECO:0000256" key="2">
    <source>
        <dbReference type="ARBA" id="ARBA00009370"/>
    </source>
</evidence>
<feature type="transmembrane region" description="Helical" evidence="7">
    <location>
        <begin position="21"/>
        <end position="52"/>
    </location>
</feature>
<evidence type="ECO:0000313" key="9">
    <source>
        <dbReference type="EMBL" id="MBO8438723.1"/>
    </source>
</evidence>
<dbReference type="GO" id="GO:0009003">
    <property type="term" value="F:signal peptidase activity"/>
    <property type="evidence" value="ECO:0007669"/>
    <property type="project" value="UniProtKB-EC"/>
</dbReference>
<dbReference type="PROSITE" id="PS00761">
    <property type="entry name" value="SPASE_I_3"/>
    <property type="match status" value="1"/>
</dbReference>
<keyword evidence="7" id="KW-0812">Transmembrane</keyword>
<dbReference type="CDD" id="cd06530">
    <property type="entry name" value="S26_SPase_I"/>
    <property type="match status" value="1"/>
</dbReference>
<comment type="catalytic activity">
    <reaction evidence="1 7">
        <text>Cleavage of hydrophobic, N-terminal signal or leader sequences from secreted and periplasmic proteins.</text>
        <dbReference type="EC" id="3.4.21.89"/>
    </reaction>
</comment>
<feature type="active site" evidence="6">
    <location>
        <position position="103"/>
    </location>
</feature>
<name>A0A9D9E427_9BACT</name>
<dbReference type="AlphaFoldDB" id="A0A9D9E427"/>
<feature type="domain" description="Peptidase S26" evidence="8">
    <location>
        <begin position="73"/>
        <end position="255"/>
    </location>
</feature>
<accession>A0A9D9E427</accession>
<evidence type="ECO:0000256" key="5">
    <source>
        <dbReference type="ARBA" id="ARBA00022801"/>
    </source>
</evidence>
<dbReference type="Proteomes" id="UP000823636">
    <property type="component" value="Unassembled WGS sequence"/>
</dbReference>
<evidence type="ECO:0000256" key="6">
    <source>
        <dbReference type="PIRSR" id="PIRSR600223-1"/>
    </source>
</evidence>
<dbReference type="EC" id="3.4.21.89" evidence="3 7"/>
<dbReference type="InterPro" id="IPR000223">
    <property type="entry name" value="Pept_S26A_signal_pept_1"/>
</dbReference>
<comment type="caution">
    <text evidence="7">Lacks conserved residue(s) required for the propagation of feature annotation.</text>
</comment>